<dbReference type="InterPro" id="IPR006140">
    <property type="entry name" value="D-isomer_DH_NAD-bd"/>
</dbReference>
<comment type="similarity">
    <text evidence="3">Belongs to the D-isomer specific 2-hydroxyacid dehydrogenase family.</text>
</comment>
<protein>
    <submittedName>
        <fullName evidence="6">Glyoxylate reductase</fullName>
    </submittedName>
</protein>
<reference evidence="7" key="1">
    <citation type="journal article" date="2015" name="MBio">
        <title>Genome-Resolved Metagenomic Analysis Reveals Roles for Candidate Phyla and Other Microbial Community Members in Biogeochemical Transformations in Oil Reservoirs.</title>
        <authorList>
            <person name="Hu P."/>
            <person name="Tom L."/>
            <person name="Singh A."/>
            <person name="Thomas B.C."/>
            <person name="Baker B.J."/>
            <person name="Piceno Y.M."/>
            <person name="Andersen G.L."/>
            <person name="Banfield J.F."/>
        </authorList>
    </citation>
    <scope>NUCLEOTIDE SEQUENCE [LARGE SCALE GENOMIC DNA]</scope>
</reference>
<dbReference type="PANTHER" id="PTHR10996:SF283">
    <property type="entry name" value="GLYOXYLATE_HYDROXYPYRUVATE REDUCTASE B"/>
    <property type="match status" value="1"/>
</dbReference>
<name>A0A124FF43_9EURY</name>
<proteinExistence type="inferred from homology"/>
<feature type="domain" description="D-isomer specific 2-hydroxyacid dehydrogenase NAD-binding" evidence="5">
    <location>
        <begin position="109"/>
        <end position="290"/>
    </location>
</feature>
<dbReference type="PANTHER" id="PTHR10996">
    <property type="entry name" value="2-HYDROXYACID DEHYDROGENASE-RELATED"/>
    <property type="match status" value="1"/>
</dbReference>
<feature type="domain" description="D-isomer specific 2-hydroxyacid dehydrogenase catalytic" evidence="4">
    <location>
        <begin position="5"/>
        <end position="322"/>
    </location>
</feature>
<dbReference type="GeneID" id="8096281"/>
<evidence type="ECO:0000313" key="6">
    <source>
        <dbReference type="EMBL" id="KUK16945.1"/>
    </source>
</evidence>
<dbReference type="PATRIC" id="fig|172049.5.peg.1730"/>
<dbReference type="InterPro" id="IPR050223">
    <property type="entry name" value="D-isomer_2-hydroxyacid_DH"/>
</dbReference>
<dbReference type="PROSITE" id="PS00670">
    <property type="entry name" value="D_2_HYDROXYACID_DH_2"/>
    <property type="match status" value="1"/>
</dbReference>
<dbReference type="CDD" id="cd05301">
    <property type="entry name" value="GDH"/>
    <property type="match status" value="1"/>
</dbReference>
<dbReference type="SUPFAM" id="SSF52283">
    <property type="entry name" value="Formate/glycerate dehydrogenase catalytic domain-like"/>
    <property type="match status" value="1"/>
</dbReference>
<organism evidence="6 7">
    <name type="scientific">Thermococcus sibiricus</name>
    <dbReference type="NCBI Taxonomy" id="172049"/>
    <lineage>
        <taxon>Archaea</taxon>
        <taxon>Methanobacteriati</taxon>
        <taxon>Methanobacteriota</taxon>
        <taxon>Thermococci</taxon>
        <taxon>Thermococcales</taxon>
        <taxon>Thermococcaceae</taxon>
        <taxon>Thermococcus</taxon>
    </lineage>
</organism>
<sequence>MRPKVFITREIPENGIKMIKKFYEIEVWKDQKAPPRDVLLEKIRDFDALVTLLTEKVDKELLDSAPNLKIIAQYAVGYDNIDVEEATKRGVYVTNTPGVLTDATADLAFTLLLATARRLIEADQFVRSGEWKKSGVGWHPLMFLGYGLKGKTLGIIGLGRIGQAVAKRAKGFGMKVLYYSRTRKTEAEKEIGADYVDFETLLKKSDFISIHVPLTKKTYHMIGEKELQLMKPNAILVNTARGAIVDTKALVKALKEGWIAGAGLDVFEEEPYYDRELFSLKNVVLAPHIGSATHEAREGMARLVAENLIAFARGEIPPNLINMEVTKIRKPGFE</sequence>
<evidence type="ECO:0000313" key="7">
    <source>
        <dbReference type="Proteomes" id="UP000053911"/>
    </source>
</evidence>
<gene>
    <name evidence="6" type="ORF">XD54_1775</name>
</gene>
<dbReference type="FunFam" id="3.40.50.720:FF:000462">
    <property type="entry name" value="Glyoxylate reductase (NADP+)"/>
    <property type="match status" value="1"/>
</dbReference>
<dbReference type="RefSeq" id="WP_015849553.1">
    <property type="nucleotide sequence ID" value="NZ_LGFD01000046.1"/>
</dbReference>
<evidence type="ECO:0000256" key="1">
    <source>
        <dbReference type="ARBA" id="ARBA00023002"/>
    </source>
</evidence>
<evidence type="ECO:0000256" key="2">
    <source>
        <dbReference type="ARBA" id="ARBA00023027"/>
    </source>
</evidence>
<dbReference type="GO" id="GO:0005829">
    <property type="term" value="C:cytosol"/>
    <property type="evidence" value="ECO:0007669"/>
    <property type="project" value="TreeGrafter"/>
</dbReference>
<dbReference type="Pfam" id="PF02826">
    <property type="entry name" value="2-Hacid_dh_C"/>
    <property type="match status" value="1"/>
</dbReference>
<evidence type="ECO:0000259" key="5">
    <source>
        <dbReference type="Pfam" id="PF02826"/>
    </source>
</evidence>
<dbReference type="NCBIfam" id="NF009714">
    <property type="entry name" value="PRK13243.1"/>
    <property type="match status" value="1"/>
</dbReference>
<comment type="caution">
    <text evidence="6">The sequence shown here is derived from an EMBL/GenBank/DDBJ whole genome shotgun (WGS) entry which is preliminary data.</text>
</comment>
<dbReference type="EMBL" id="LGFD01000046">
    <property type="protein sequence ID" value="KUK16945.1"/>
    <property type="molecule type" value="Genomic_DNA"/>
</dbReference>
<dbReference type="SUPFAM" id="SSF51735">
    <property type="entry name" value="NAD(P)-binding Rossmann-fold domains"/>
    <property type="match status" value="1"/>
</dbReference>
<evidence type="ECO:0000259" key="4">
    <source>
        <dbReference type="Pfam" id="PF00389"/>
    </source>
</evidence>
<dbReference type="Gene3D" id="3.40.50.720">
    <property type="entry name" value="NAD(P)-binding Rossmann-like Domain"/>
    <property type="match status" value="2"/>
</dbReference>
<dbReference type="GO" id="GO:0051287">
    <property type="term" value="F:NAD binding"/>
    <property type="evidence" value="ECO:0007669"/>
    <property type="project" value="InterPro"/>
</dbReference>
<dbReference type="Pfam" id="PF00389">
    <property type="entry name" value="2-Hacid_dh"/>
    <property type="match status" value="1"/>
</dbReference>
<keyword evidence="1 3" id="KW-0560">Oxidoreductase</keyword>
<dbReference type="GO" id="GO:0016618">
    <property type="term" value="F:hydroxypyruvate reductase [NAD(P)H] activity"/>
    <property type="evidence" value="ECO:0007669"/>
    <property type="project" value="TreeGrafter"/>
</dbReference>
<dbReference type="InterPro" id="IPR029753">
    <property type="entry name" value="D-isomer_DH_CS"/>
</dbReference>
<dbReference type="InterPro" id="IPR036291">
    <property type="entry name" value="NAD(P)-bd_dom_sf"/>
</dbReference>
<evidence type="ECO:0000256" key="3">
    <source>
        <dbReference type="RuleBase" id="RU003719"/>
    </source>
</evidence>
<dbReference type="AlphaFoldDB" id="A0A124FF43"/>
<accession>A0A124FF43</accession>
<dbReference type="InterPro" id="IPR006139">
    <property type="entry name" value="D-isomer_2_OHA_DH_cat_dom"/>
</dbReference>
<dbReference type="Proteomes" id="UP000053911">
    <property type="component" value="Unassembled WGS sequence"/>
</dbReference>
<dbReference type="OMA" id="PHIAWAY"/>
<dbReference type="GO" id="GO:0030267">
    <property type="term" value="F:glyoxylate reductase (NADPH) activity"/>
    <property type="evidence" value="ECO:0007669"/>
    <property type="project" value="TreeGrafter"/>
</dbReference>
<keyword evidence="2" id="KW-0520">NAD</keyword>
<dbReference type="InterPro" id="IPR029752">
    <property type="entry name" value="D-isomer_DH_CS1"/>
</dbReference>
<dbReference type="PROSITE" id="PS00671">
    <property type="entry name" value="D_2_HYDROXYACID_DH_3"/>
    <property type="match status" value="1"/>
</dbReference>
<dbReference type="PROSITE" id="PS00065">
    <property type="entry name" value="D_2_HYDROXYACID_DH_1"/>
    <property type="match status" value="1"/>
</dbReference>